<keyword evidence="3" id="KW-1185">Reference proteome</keyword>
<gene>
    <name evidence="2" type="ORF">SAMN04489724_2015</name>
</gene>
<dbReference type="GO" id="GO:0008233">
    <property type="term" value="F:peptidase activity"/>
    <property type="evidence" value="ECO:0007669"/>
    <property type="project" value="UniProtKB-KW"/>
</dbReference>
<feature type="transmembrane region" description="Helical" evidence="1">
    <location>
        <begin position="202"/>
        <end position="224"/>
    </location>
</feature>
<dbReference type="STRING" id="305507.SAMN04489724_2015"/>
<evidence type="ECO:0000256" key="1">
    <source>
        <dbReference type="SAM" id="Phobius"/>
    </source>
</evidence>
<keyword evidence="1" id="KW-0472">Membrane</keyword>
<keyword evidence="2" id="KW-0645">Protease</keyword>
<accession>A0A1I7AJP1</accession>
<dbReference type="Proteomes" id="UP000199673">
    <property type="component" value="Unassembled WGS sequence"/>
</dbReference>
<dbReference type="AlphaFoldDB" id="A0A1I7AJP1"/>
<name>A0A1I7AJP1_9BACT</name>
<dbReference type="EMBL" id="FPBF01000002">
    <property type="protein sequence ID" value="SFT75074.1"/>
    <property type="molecule type" value="Genomic_DNA"/>
</dbReference>
<feature type="transmembrane region" description="Helical" evidence="1">
    <location>
        <begin position="176"/>
        <end position="195"/>
    </location>
</feature>
<keyword evidence="2" id="KW-0378">Hydrolase</keyword>
<feature type="transmembrane region" description="Helical" evidence="1">
    <location>
        <begin position="112"/>
        <end position="138"/>
    </location>
</feature>
<feature type="transmembrane region" description="Helical" evidence="1">
    <location>
        <begin position="40"/>
        <end position="62"/>
    </location>
</feature>
<evidence type="ECO:0000313" key="3">
    <source>
        <dbReference type="Proteomes" id="UP000199673"/>
    </source>
</evidence>
<protein>
    <submittedName>
        <fullName evidence="2">CAAX protease self-immunity</fullName>
    </submittedName>
</protein>
<feature type="transmembrane region" description="Helical" evidence="1">
    <location>
        <begin position="150"/>
        <end position="170"/>
    </location>
</feature>
<feature type="transmembrane region" description="Helical" evidence="1">
    <location>
        <begin position="74"/>
        <end position="92"/>
    </location>
</feature>
<keyword evidence="1" id="KW-1133">Transmembrane helix</keyword>
<reference evidence="3" key="1">
    <citation type="submission" date="2016-10" db="EMBL/GenBank/DDBJ databases">
        <authorList>
            <person name="Varghese N."/>
            <person name="Submissions S."/>
        </authorList>
    </citation>
    <scope>NUCLEOTIDE SEQUENCE [LARGE SCALE GENOMIC DNA]</scope>
    <source>
        <strain evidence="3">DSM 23445</strain>
    </source>
</reference>
<keyword evidence="1" id="KW-0812">Transmembrane</keyword>
<evidence type="ECO:0000313" key="2">
    <source>
        <dbReference type="EMBL" id="SFT75074.1"/>
    </source>
</evidence>
<proteinExistence type="predicted"/>
<organism evidence="2 3">
    <name type="scientific">Algoriphagus locisalis</name>
    <dbReference type="NCBI Taxonomy" id="305507"/>
    <lineage>
        <taxon>Bacteria</taxon>
        <taxon>Pseudomonadati</taxon>
        <taxon>Bacteroidota</taxon>
        <taxon>Cytophagia</taxon>
        <taxon>Cytophagales</taxon>
        <taxon>Cyclobacteriaceae</taxon>
        <taxon>Algoriphagus</taxon>
    </lineage>
</organism>
<sequence>MFFTDTELFQMLQTTFQDFLAFSKNPVKAESYTPMSARSMVAFLLIALVLVIPFGLLMNYLIGDQFDSLFEEIFKINKWLIVPLGILLAPLIEEPIFRLHLDLKKSSIWWSMILSFLVMSTQWFLLVAFLVYMIFLLISVSQKEVVNLKFVVYTSAIFFGVVHLGNFSNFDFVSHFYWIPLLVGAQFFIGLMLSYIRLNHGIWYSILFHGVYNAILIIPSVYFYEP</sequence>
<dbReference type="GO" id="GO:0006508">
    <property type="term" value="P:proteolysis"/>
    <property type="evidence" value="ECO:0007669"/>
    <property type="project" value="UniProtKB-KW"/>
</dbReference>